<gene>
    <name evidence="1" type="ORF">NCTC4824_02394</name>
</gene>
<evidence type="ECO:0000313" key="2">
    <source>
        <dbReference type="Proteomes" id="UP000249134"/>
    </source>
</evidence>
<dbReference type="KEGG" id="blen:NCTC4824_02394"/>
<accession>A0A2X4W908</accession>
<dbReference type="AlphaFoldDB" id="A0A2X4W908"/>
<dbReference type="STRING" id="1348624.GCA_001591545_01444"/>
<reference evidence="1 2" key="1">
    <citation type="submission" date="2018-06" db="EMBL/GenBank/DDBJ databases">
        <authorList>
            <consortium name="Pathogen Informatics"/>
            <person name="Doyle S."/>
        </authorList>
    </citation>
    <scope>NUCLEOTIDE SEQUENCE [LARGE SCALE GENOMIC DNA]</scope>
    <source>
        <strain evidence="1 2">NCTC4824</strain>
    </source>
</reference>
<name>A0A2X4W908_LEDLE</name>
<proteinExistence type="predicted"/>
<evidence type="ECO:0000313" key="1">
    <source>
        <dbReference type="EMBL" id="SQI59493.1"/>
    </source>
</evidence>
<sequence>MAFGISRKELTEWKNAIDQGGISFLTHYWIDERFPGVNTVTKVGCKDQQKLIAWGQKHGLKREWIHDRQDGYSHFDLLGEKQVEILTKEGLIKQLESLSSLKTQPR</sequence>
<dbReference type="Proteomes" id="UP000249134">
    <property type="component" value="Chromosome 1"/>
</dbReference>
<dbReference type="EMBL" id="LS483476">
    <property type="protein sequence ID" value="SQI59493.1"/>
    <property type="molecule type" value="Genomic_DNA"/>
</dbReference>
<organism evidence="1 2">
    <name type="scientific">Lederbergia lenta</name>
    <name type="common">Bacillus lentus</name>
    <dbReference type="NCBI Taxonomy" id="1467"/>
    <lineage>
        <taxon>Bacteria</taxon>
        <taxon>Bacillati</taxon>
        <taxon>Bacillota</taxon>
        <taxon>Bacilli</taxon>
        <taxon>Bacillales</taxon>
        <taxon>Bacillaceae</taxon>
        <taxon>Lederbergia</taxon>
    </lineage>
</organism>
<dbReference type="RefSeq" id="WP_066138950.1">
    <property type="nucleotide sequence ID" value="NZ_CBCSGM010000001.1"/>
</dbReference>
<keyword evidence="2" id="KW-1185">Reference proteome</keyword>
<protein>
    <submittedName>
        <fullName evidence="1">YneQ</fullName>
    </submittedName>
</protein>